<sequence>MSVRPRHLTPDKSARHLFGAEMRRLREAAGMTLEALGEIVRYSKSSLHRFEFAESVLPPDLPGKLDAAFGTDGLFVRLYALAKKEIHPDQFRRMMNFEAQARLIQQYTGQIMPGIVQTRAYSRALFEVYNPKATVYEIDELVAARMSRQELLSADSPPDLSLILDEAVIRRSFGGPAVMRGQLQRLLDLTLTPTTVVQIIPFEHGGHALVGGSLRLMTMEDGSQVVYEESISTGTLLEDQEVVAARRRDYDLLTAHALSPEQTAAFIRSALEALA</sequence>
<evidence type="ECO:0000313" key="2">
    <source>
        <dbReference type="EMBL" id="QKW50991.1"/>
    </source>
</evidence>
<dbReference type="EMBL" id="CP054929">
    <property type="protein sequence ID" value="QKW50991.1"/>
    <property type="molecule type" value="Genomic_DNA"/>
</dbReference>
<dbReference type="CDD" id="cd00093">
    <property type="entry name" value="HTH_XRE"/>
    <property type="match status" value="1"/>
</dbReference>
<dbReference type="AlphaFoldDB" id="A0A7H8N963"/>
<evidence type="ECO:0000259" key="1">
    <source>
        <dbReference type="PROSITE" id="PS50943"/>
    </source>
</evidence>
<dbReference type="PROSITE" id="PS50943">
    <property type="entry name" value="HTH_CROC1"/>
    <property type="match status" value="1"/>
</dbReference>
<dbReference type="RefSeq" id="WP_176162715.1">
    <property type="nucleotide sequence ID" value="NZ_CP054929.1"/>
</dbReference>
<dbReference type="Pfam" id="PF13560">
    <property type="entry name" value="HTH_31"/>
    <property type="match status" value="1"/>
</dbReference>
<gene>
    <name evidence="2" type="ORF">HUT08_17235</name>
</gene>
<keyword evidence="3" id="KW-1185">Reference proteome</keyword>
<dbReference type="InterPro" id="IPR001387">
    <property type="entry name" value="Cro/C1-type_HTH"/>
</dbReference>
<reference evidence="2 3" key="1">
    <citation type="submission" date="2020-06" db="EMBL/GenBank/DDBJ databases">
        <title>Genome mining for natural products.</title>
        <authorList>
            <person name="Zhang B."/>
            <person name="Shi J."/>
            <person name="Ge H."/>
        </authorList>
    </citation>
    <scope>NUCLEOTIDE SEQUENCE [LARGE SCALE GENOMIC DNA]</scope>
    <source>
        <strain evidence="2 3">NA00687</strain>
    </source>
</reference>
<dbReference type="InterPro" id="IPR043917">
    <property type="entry name" value="DUF5753"/>
</dbReference>
<dbReference type="Proteomes" id="UP000509303">
    <property type="component" value="Chromosome"/>
</dbReference>
<accession>A0A7H8N963</accession>
<name>A0A7H8N963_9ACTN</name>
<feature type="domain" description="HTH cro/C1-type" evidence="1">
    <location>
        <begin position="22"/>
        <end position="51"/>
    </location>
</feature>
<evidence type="ECO:0000313" key="3">
    <source>
        <dbReference type="Proteomes" id="UP000509303"/>
    </source>
</evidence>
<organism evidence="2 3">
    <name type="scientific">Streptomyces buecherae</name>
    <dbReference type="NCBI Taxonomy" id="2763006"/>
    <lineage>
        <taxon>Bacteria</taxon>
        <taxon>Bacillati</taxon>
        <taxon>Actinomycetota</taxon>
        <taxon>Actinomycetes</taxon>
        <taxon>Kitasatosporales</taxon>
        <taxon>Streptomycetaceae</taxon>
        <taxon>Streptomyces</taxon>
    </lineage>
</organism>
<dbReference type="GO" id="GO:0003677">
    <property type="term" value="F:DNA binding"/>
    <property type="evidence" value="ECO:0007669"/>
    <property type="project" value="InterPro"/>
</dbReference>
<proteinExistence type="predicted"/>
<protein>
    <submittedName>
        <fullName evidence="2">Helix-turn-helix domain-containing protein</fullName>
    </submittedName>
</protein>
<dbReference type="InterPro" id="IPR010982">
    <property type="entry name" value="Lambda_DNA-bd_dom_sf"/>
</dbReference>
<dbReference type="SMART" id="SM00530">
    <property type="entry name" value="HTH_XRE"/>
    <property type="match status" value="1"/>
</dbReference>
<dbReference type="Gene3D" id="1.10.260.40">
    <property type="entry name" value="lambda repressor-like DNA-binding domains"/>
    <property type="match status" value="1"/>
</dbReference>
<dbReference type="Pfam" id="PF19054">
    <property type="entry name" value="DUF5753"/>
    <property type="match status" value="1"/>
</dbReference>
<dbReference type="SUPFAM" id="SSF47413">
    <property type="entry name" value="lambda repressor-like DNA-binding domains"/>
    <property type="match status" value="1"/>
</dbReference>